<accession>A0A382ZAY2</accession>
<dbReference type="EMBL" id="UINC01182435">
    <property type="protein sequence ID" value="SVD92652.1"/>
    <property type="molecule type" value="Genomic_DNA"/>
</dbReference>
<feature type="non-terminal residue" evidence="1">
    <location>
        <position position="63"/>
    </location>
</feature>
<sequence length="63" mass="6426">MTNYPVLLAGEWREADATGSFQAVDPCTGEPIDGSYPVSSRADLEAAVNAAAGAAEALLDLDA</sequence>
<evidence type="ECO:0008006" key="2">
    <source>
        <dbReference type="Google" id="ProtNLM"/>
    </source>
</evidence>
<name>A0A382ZAY2_9ZZZZ</name>
<evidence type="ECO:0000313" key="1">
    <source>
        <dbReference type="EMBL" id="SVD92652.1"/>
    </source>
</evidence>
<organism evidence="1">
    <name type="scientific">marine metagenome</name>
    <dbReference type="NCBI Taxonomy" id="408172"/>
    <lineage>
        <taxon>unclassified sequences</taxon>
        <taxon>metagenomes</taxon>
        <taxon>ecological metagenomes</taxon>
    </lineage>
</organism>
<proteinExistence type="predicted"/>
<protein>
    <recommendedName>
        <fullName evidence="2">Aldehyde dehydrogenase domain-containing protein</fullName>
    </recommendedName>
</protein>
<reference evidence="1" key="1">
    <citation type="submission" date="2018-05" db="EMBL/GenBank/DDBJ databases">
        <authorList>
            <person name="Lanie J.A."/>
            <person name="Ng W.-L."/>
            <person name="Kazmierczak K.M."/>
            <person name="Andrzejewski T.M."/>
            <person name="Davidsen T.M."/>
            <person name="Wayne K.J."/>
            <person name="Tettelin H."/>
            <person name="Glass J.I."/>
            <person name="Rusch D."/>
            <person name="Podicherti R."/>
            <person name="Tsui H.-C.T."/>
            <person name="Winkler M.E."/>
        </authorList>
    </citation>
    <scope>NUCLEOTIDE SEQUENCE</scope>
</reference>
<dbReference type="AlphaFoldDB" id="A0A382ZAY2"/>
<dbReference type="SUPFAM" id="SSF53720">
    <property type="entry name" value="ALDH-like"/>
    <property type="match status" value="1"/>
</dbReference>
<dbReference type="InterPro" id="IPR016161">
    <property type="entry name" value="Ald_DH/histidinol_DH"/>
</dbReference>
<dbReference type="GO" id="GO:0016491">
    <property type="term" value="F:oxidoreductase activity"/>
    <property type="evidence" value="ECO:0007669"/>
    <property type="project" value="InterPro"/>
</dbReference>
<gene>
    <name evidence="1" type="ORF">METZ01_LOCUS445506</name>
</gene>
<dbReference type="Gene3D" id="3.40.605.10">
    <property type="entry name" value="Aldehyde Dehydrogenase, Chain A, domain 1"/>
    <property type="match status" value="1"/>
</dbReference>
<dbReference type="InterPro" id="IPR016162">
    <property type="entry name" value="Ald_DH_N"/>
</dbReference>